<accession>X0V431</accession>
<organism evidence="1">
    <name type="scientific">marine sediment metagenome</name>
    <dbReference type="NCBI Taxonomy" id="412755"/>
    <lineage>
        <taxon>unclassified sequences</taxon>
        <taxon>metagenomes</taxon>
        <taxon>ecological metagenomes</taxon>
    </lineage>
</organism>
<feature type="non-terminal residue" evidence="1">
    <location>
        <position position="97"/>
    </location>
</feature>
<dbReference type="AlphaFoldDB" id="X0V431"/>
<evidence type="ECO:0000313" key="1">
    <source>
        <dbReference type="EMBL" id="GAG06137.1"/>
    </source>
</evidence>
<name>X0V431_9ZZZZ</name>
<proteinExistence type="predicted"/>
<gene>
    <name evidence="1" type="ORF">S01H1_40449</name>
</gene>
<comment type="caution">
    <text evidence="1">The sequence shown here is derived from an EMBL/GenBank/DDBJ whole genome shotgun (WGS) entry which is preliminary data.</text>
</comment>
<protein>
    <submittedName>
        <fullName evidence="1">Uncharacterized protein</fullName>
    </submittedName>
</protein>
<sequence>MTADEFKRWWRFHCNAFGVRDEAKTPEMAQRWRVRLEGIRATYEEALEASQQIEVDKYARQADHIELVVNRIKFNRIQARAQHRAAPVERPNYSPEF</sequence>
<reference evidence="1" key="1">
    <citation type="journal article" date="2014" name="Front. Microbiol.">
        <title>High frequency of phylogenetically diverse reductive dehalogenase-homologous genes in deep subseafloor sedimentary metagenomes.</title>
        <authorList>
            <person name="Kawai M."/>
            <person name="Futagami T."/>
            <person name="Toyoda A."/>
            <person name="Takaki Y."/>
            <person name="Nishi S."/>
            <person name="Hori S."/>
            <person name="Arai W."/>
            <person name="Tsubouchi T."/>
            <person name="Morono Y."/>
            <person name="Uchiyama I."/>
            <person name="Ito T."/>
            <person name="Fujiyama A."/>
            <person name="Inagaki F."/>
            <person name="Takami H."/>
        </authorList>
    </citation>
    <scope>NUCLEOTIDE SEQUENCE</scope>
    <source>
        <strain evidence="1">Expedition CK06-06</strain>
    </source>
</reference>
<dbReference type="EMBL" id="BARS01025613">
    <property type="protein sequence ID" value="GAG06137.1"/>
    <property type="molecule type" value="Genomic_DNA"/>
</dbReference>